<evidence type="ECO:0000313" key="4">
    <source>
        <dbReference type="Proteomes" id="UP000503278"/>
    </source>
</evidence>
<accession>A0A7L5DXB3</accession>
<dbReference type="RefSeq" id="WP_169606747.1">
    <property type="nucleotide sequence ID" value="NZ_CP051682.1"/>
</dbReference>
<reference evidence="3 4" key="1">
    <citation type="submission" date="2020-04" db="EMBL/GenBank/DDBJ databases">
        <title>Genome sequencing of novel species.</title>
        <authorList>
            <person name="Heo J."/>
            <person name="Kim S.-J."/>
            <person name="Kim J.-S."/>
            <person name="Hong S.-B."/>
            <person name="Kwon S.-W."/>
        </authorList>
    </citation>
    <scope>NUCLEOTIDE SEQUENCE [LARGE SCALE GENOMIC DNA]</scope>
    <source>
        <strain evidence="3 4">F39-2</strain>
    </source>
</reference>
<dbReference type="Pfam" id="PF04972">
    <property type="entry name" value="BON"/>
    <property type="match status" value="1"/>
</dbReference>
<evidence type="ECO:0000256" key="1">
    <source>
        <dbReference type="SAM" id="SignalP"/>
    </source>
</evidence>
<feature type="domain" description="BON" evidence="2">
    <location>
        <begin position="29"/>
        <end position="95"/>
    </location>
</feature>
<name>A0A7L5DXB3_9SPHI</name>
<dbReference type="KEGG" id="mrob:HH214_07575"/>
<proteinExistence type="predicted"/>
<gene>
    <name evidence="3" type="ORF">HH214_07575</name>
</gene>
<evidence type="ECO:0000313" key="3">
    <source>
        <dbReference type="EMBL" id="QJD95740.1"/>
    </source>
</evidence>
<keyword evidence="4" id="KW-1185">Reference proteome</keyword>
<dbReference type="InterPro" id="IPR007055">
    <property type="entry name" value="BON_dom"/>
</dbReference>
<dbReference type="PROSITE" id="PS50914">
    <property type="entry name" value="BON"/>
    <property type="match status" value="1"/>
</dbReference>
<dbReference type="AlphaFoldDB" id="A0A7L5DXB3"/>
<organism evidence="3 4">
    <name type="scientific">Mucilaginibacter robiniae</name>
    <dbReference type="NCBI Taxonomy" id="2728022"/>
    <lineage>
        <taxon>Bacteria</taxon>
        <taxon>Pseudomonadati</taxon>
        <taxon>Bacteroidota</taxon>
        <taxon>Sphingobacteriia</taxon>
        <taxon>Sphingobacteriales</taxon>
        <taxon>Sphingobacteriaceae</taxon>
        <taxon>Mucilaginibacter</taxon>
    </lineage>
</organism>
<keyword evidence="1" id="KW-0732">Signal</keyword>
<dbReference type="Proteomes" id="UP000503278">
    <property type="component" value="Chromosome"/>
</dbReference>
<feature type="chain" id="PRO_5029720696" evidence="1">
    <location>
        <begin position="27"/>
        <end position="157"/>
    </location>
</feature>
<dbReference type="Gene3D" id="3.30.1340.30">
    <property type="match status" value="1"/>
</dbReference>
<evidence type="ECO:0000259" key="2">
    <source>
        <dbReference type="PROSITE" id="PS50914"/>
    </source>
</evidence>
<feature type="signal peptide" evidence="1">
    <location>
        <begin position="1"/>
        <end position="26"/>
    </location>
</feature>
<dbReference type="EMBL" id="CP051682">
    <property type="protein sequence ID" value="QJD95740.1"/>
    <property type="molecule type" value="Genomic_DNA"/>
</dbReference>
<protein>
    <submittedName>
        <fullName evidence="3">BON domain-containing protein</fullName>
    </submittedName>
</protein>
<dbReference type="PROSITE" id="PS51257">
    <property type="entry name" value="PROKAR_LIPOPROTEIN"/>
    <property type="match status" value="1"/>
</dbReference>
<sequence>MKYTTFRKPLSILLSSSLLFLISACGGPNDKDIQANVAKALQSNPALKGVTSNVKDGVVTLSGACQGEGCDSLAEQQVKKIDGVKSVKSQMSHEATTDLTLRTTVQSIVSRYDGVQADVAAGVVVLRGTIEKKQVEALMNELQALKPKKLDNQLAVK</sequence>